<sequence>MMFLFSLLIPCSLFCDLISHRVLWLDWSSLSWSLMLKKLQQGHMIWHWGPTTFTNFPVSDYETEMEIMQNVTKEEYLASLRRRSSGFSRGVSKYRGVAR</sequence>
<organism evidence="1 2">
    <name type="scientific">Camellia lanceoleosa</name>
    <dbReference type="NCBI Taxonomy" id="1840588"/>
    <lineage>
        <taxon>Eukaryota</taxon>
        <taxon>Viridiplantae</taxon>
        <taxon>Streptophyta</taxon>
        <taxon>Embryophyta</taxon>
        <taxon>Tracheophyta</taxon>
        <taxon>Spermatophyta</taxon>
        <taxon>Magnoliopsida</taxon>
        <taxon>eudicotyledons</taxon>
        <taxon>Gunneridae</taxon>
        <taxon>Pentapetalae</taxon>
        <taxon>asterids</taxon>
        <taxon>Ericales</taxon>
        <taxon>Theaceae</taxon>
        <taxon>Camellia</taxon>
    </lineage>
</organism>
<reference evidence="1 2" key="1">
    <citation type="journal article" date="2022" name="Plant J.">
        <title>Chromosome-level genome of Camellia lanceoleosa provides a valuable resource for understanding genome evolution and self-incompatibility.</title>
        <authorList>
            <person name="Gong W."/>
            <person name="Xiao S."/>
            <person name="Wang L."/>
            <person name="Liao Z."/>
            <person name="Chang Y."/>
            <person name="Mo W."/>
            <person name="Hu G."/>
            <person name="Li W."/>
            <person name="Zhao G."/>
            <person name="Zhu H."/>
            <person name="Hu X."/>
            <person name="Ji K."/>
            <person name="Xiang X."/>
            <person name="Song Q."/>
            <person name="Yuan D."/>
            <person name="Jin S."/>
            <person name="Zhang L."/>
        </authorList>
    </citation>
    <scope>NUCLEOTIDE SEQUENCE [LARGE SCALE GENOMIC DNA]</scope>
    <source>
        <strain evidence="1">SQ_2022a</strain>
    </source>
</reference>
<accession>A0ACC0HNM9</accession>
<dbReference type="EMBL" id="CM045761">
    <property type="protein sequence ID" value="KAI8013671.1"/>
    <property type="molecule type" value="Genomic_DNA"/>
</dbReference>
<evidence type="ECO:0000313" key="2">
    <source>
        <dbReference type="Proteomes" id="UP001060215"/>
    </source>
</evidence>
<name>A0ACC0HNM9_9ERIC</name>
<gene>
    <name evidence="1" type="ORF">LOK49_LG05G02244</name>
</gene>
<proteinExistence type="predicted"/>
<comment type="caution">
    <text evidence="1">The sequence shown here is derived from an EMBL/GenBank/DDBJ whole genome shotgun (WGS) entry which is preliminary data.</text>
</comment>
<keyword evidence="2" id="KW-1185">Reference proteome</keyword>
<evidence type="ECO:0000313" key="1">
    <source>
        <dbReference type="EMBL" id="KAI8013671.1"/>
    </source>
</evidence>
<dbReference type="Proteomes" id="UP001060215">
    <property type="component" value="Chromosome 4"/>
</dbReference>
<protein>
    <submittedName>
        <fullName evidence="1">Ethylene-responsive transcription factor WRI1</fullName>
    </submittedName>
</protein>